<dbReference type="Gene3D" id="3.30.2350.10">
    <property type="entry name" value="Pseudouridine synthase"/>
    <property type="match status" value="1"/>
</dbReference>
<sequence length="385" mass="43857">MLTYNVPSELNNIRLDKALLHLFKNVQGNSENFRQDEFQGEPAERILTREYRRDLQNSLVSSFLNYPVSRNQIQKAIKNSQVLVNDVIISDPDVLVKENDVILFSFKEPEELKIAAANIALDIIYEDDDLIVINKAAGMTVHPGAGHHDDTLVNALLYHTKNLSDIGSAERPGIVHRLDKDTTGLMVVAKNNKAHMLLANQIEQRQVIRKYKALVWGVINPLEGVIKNNIGRSRVDRQKMTILKYGGKEAVTHYKTLELFHKGTISMVECKLSTGRTHQIRVQLSHLKHSVVGDQTYGNNDRKIAHSLPELKAKLIDFKRQALHSWYLSFTHPTSNEIMKFSCELPRDMEEIIATDALHKFIELKKQASLDSIEDILEMKNLGRK</sequence>
<dbReference type="Pfam" id="PF00849">
    <property type="entry name" value="PseudoU_synth_2"/>
    <property type="match status" value="1"/>
</dbReference>
<dbReference type="PANTHER" id="PTHR21600:SF44">
    <property type="entry name" value="RIBOSOMAL LARGE SUBUNIT PSEUDOURIDINE SYNTHASE D"/>
    <property type="match status" value="1"/>
</dbReference>
<dbReference type="Gene3D" id="3.10.290.10">
    <property type="entry name" value="RNA-binding S4 domain"/>
    <property type="match status" value="1"/>
</dbReference>
<organism evidence="12 13">
    <name type="scientific">Rickettsia felis str. Pedreira</name>
    <dbReference type="NCBI Taxonomy" id="1359196"/>
    <lineage>
        <taxon>Bacteria</taxon>
        <taxon>Pseudomonadati</taxon>
        <taxon>Pseudomonadota</taxon>
        <taxon>Alphaproteobacteria</taxon>
        <taxon>Rickettsiales</taxon>
        <taxon>Rickettsiaceae</taxon>
        <taxon>Rickettsieae</taxon>
        <taxon>Rickettsia</taxon>
        <taxon>spotted fever group</taxon>
    </lineage>
</organism>
<evidence type="ECO:0000256" key="2">
    <source>
        <dbReference type="ARBA" id="ARBA00002876"/>
    </source>
</evidence>
<keyword evidence="5 10" id="KW-0413">Isomerase</keyword>
<dbReference type="InterPro" id="IPR002942">
    <property type="entry name" value="S4_RNA-bd"/>
</dbReference>
<comment type="catalytic activity">
    <reaction evidence="6">
        <text>uridine(1911/1915/1917) in 23S rRNA = pseudouridine(1911/1915/1917) in 23S rRNA</text>
        <dbReference type="Rhea" id="RHEA:42524"/>
        <dbReference type="Rhea" id="RHEA-COMP:10097"/>
        <dbReference type="Rhea" id="RHEA-COMP:10098"/>
        <dbReference type="ChEBI" id="CHEBI:65314"/>
        <dbReference type="ChEBI" id="CHEBI:65315"/>
        <dbReference type="EC" id="5.4.99.23"/>
    </reaction>
</comment>
<dbReference type="PROSITE" id="PS50889">
    <property type="entry name" value="S4"/>
    <property type="match status" value="1"/>
</dbReference>
<dbReference type="NCBIfam" id="TIGR00005">
    <property type="entry name" value="rluA_subfam"/>
    <property type="match status" value="1"/>
</dbReference>
<feature type="active site" evidence="8">
    <location>
        <position position="179"/>
    </location>
</feature>
<comment type="function">
    <text evidence="2">Responsible for synthesis of pseudouridine from uracil at positions 955, 2504 and 2580 in 23S ribosomal RNA.</text>
</comment>
<dbReference type="PANTHER" id="PTHR21600">
    <property type="entry name" value="MITOCHONDRIAL RNA PSEUDOURIDINE SYNTHASE"/>
    <property type="match status" value="1"/>
</dbReference>
<evidence type="ECO:0000256" key="9">
    <source>
        <dbReference type="PROSITE-ProRule" id="PRU00182"/>
    </source>
</evidence>
<evidence type="ECO:0000256" key="10">
    <source>
        <dbReference type="RuleBase" id="RU362028"/>
    </source>
</evidence>
<evidence type="ECO:0000256" key="6">
    <source>
        <dbReference type="ARBA" id="ARBA00036882"/>
    </source>
</evidence>
<dbReference type="SMART" id="SM00363">
    <property type="entry name" value="S4"/>
    <property type="match status" value="1"/>
</dbReference>
<dbReference type="InterPro" id="IPR006145">
    <property type="entry name" value="PsdUridine_synth_RsuA/RluA"/>
</dbReference>
<dbReference type="NCBIfam" id="TIGR03775">
    <property type="entry name" value="RPE3"/>
    <property type="match status" value="1"/>
</dbReference>
<dbReference type="FunFam" id="3.30.2350.10:FF:000006">
    <property type="entry name" value="Pseudouridine synthase"/>
    <property type="match status" value="1"/>
</dbReference>
<dbReference type="SUPFAM" id="SSF55120">
    <property type="entry name" value="Pseudouridine synthase"/>
    <property type="match status" value="1"/>
</dbReference>
<dbReference type="GO" id="GO:0000455">
    <property type="term" value="P:enzyme-directed rRNA pseudouridine synthesis"/>
    <property type="evidence" value="ECO:0007669"/>
    <property type="project" value="TreeGrafter"/>
</dbReference>
<comment type="catalytic activity">
    <reaction evidence="10">
        <text>a uridine in RNA = a pseudouridine in RNA</text>
        <dbReference type="Rhea" id="RHEA:48348"/>
        <dbReference type="Rhea" id="RHEA-COMP:12068"/>
        <dbReference type="Rhea" id="RHEA-COMP:12069"/>
        <dbReference type="ChEBI" id="CHEBI:65314"/>
        <dbReference type="ChEBI" id="CHEBI:65315"/>
    </reaction>
</comment>
<comment type="function">
    <text evidence="7">Responsible for synthesis of pseudouridine from uracil at positions 1911, 1915 and 1917 in 23S ribosomal RNA.</text>
</comment>
<dbReference type="InterPro" id="IPR050188">
    <property type="entry name" value="RluA_PseudoU_synthase"/>
</dbReference>
<comment type="caution">
    <text evidence="12">The sequence shown here is derived from an EMBL/GenBank/DDBJ whole genome shotgun (WGS) entry which is preliminary data.</text>
</comment>
<evidence type="ECO:0000313" key="13">
    <source>
        <dbReference type="Proteomes" id="UP000033475"/>
    </source>
</evidence>
<dbReference type="AlphaFoldDB" id="A0A0F3MS81"/>
<dbReference type="EC" id="5.4.99.-" evidence="10"/>
<dbReference type="InterPro" id="IPR022437">
    <property type="entry name" value="RPE3"/>
</dbReference>
<dbReference type="GO" id="GO:0160141">
    <property type="term" value="F:23S rRNA pseudouridine(955/2504/2580) synthase activity"/>
    <property type="evidence" value="ECO:0007669"/>
    <property type="project" value="UniProtKB-EC"/>
</dbReference>
<name>A0A0F3MS81_RICFI</name>
<accession>A0A0F3MS81</accession>
<comment type="catalytic activity">
    <reaction evidence="1">
        <text>uridine(955/2504/2580) in 23S rRNA = pseudouridine(955/2504/2580) in 23S rRNA</text>
        <dbReference type="Rhea" id="RHEA:42528"/>
        <dbReference type="Rhea" id="RHEA-COMP:10099"/>
        <dbReference type="Rhea" id="RHEA-COMP:10100"/>
        <dbReference type="ChEBI" id="CHEBI:65314"/>
        <dbReference type="ChEBI" id="CHEBI:65315"/>
        <dbReference type="EC" id="5.4.99.24"/>
    </reaction>
</comment>
<dbReference type="InterPro" id="IPR006224">
    <property type="entry name" value="PsdUridine_synth_RluA-like_CS"/>
</dbReference>
<dbReference type="InterPro" id="IPR020103">
    <property type="entry name" value="PsdUridine_synth_cat_dom_sf"/>
</dbReference>
<reference evidence="12 13" key="1">
    <citation type="submission" date="2015-01" db="EMBL/GenBank/DDBJ databases">
        <title>Genome Sequencing of Rickettsiales.</title>
        <authorList>
            <person name="Daugherty S.C."/>
            <person name="Su Q."/>
            <person name="Abolude K."/>
            <person name="Beier-Sexton M."/>
            <person name="Carlyon J.A."/>
            <person name="Carter R."/>
            <person name="Day N.P."/>
            <person name="Dumler S.J."/>
            <person name="Dyachenko V."/>
            <person name="Godinez A."/>
            <person name="Kurtti T.J."/>
            <person name="Lichay M."/>
            <person name="Mullins K.E."/>
            <person name="Ott S."/>
            <person name="Pappas-Brown V."/>
            <person name="Paris D.H."/>
            <person name="Patel P."/>
            <person name="Richards A.L."/>
            <person name="Sadzewicz L."/>
            <person name="Sears K."/>
            <person name="Seidman D."/>
            <person name="Sengamalay N."/>
            <person name="Stenos J."/>
            <person name="Tallon L.J."/>
            <person name="Vincent G."/>
            <person name="Fraser C.M."/>
            <person name="Munderloh U."/>
            <person name="Dunning-Hotopp J.C."/>
        </authorList>
    </citation>
    <scope>NUCLEOTIDE SEQUENCE [LARGE SCALE GENOMIC DNA]</scope>
    <source>
        <strain evidence="12 13">Pedreira</strain>
    </source>
</reference>
<evidence type="ECO:0000259" key="11">
    <source>
        <dbReference type="SMART" id="SM00363"/>
    </source>
</evidence>
<dbReference type="Pfam" id="PF01479">
    <property type="entry name" value="S4"/>
    <property type="match status" value="1"/>
</dbReference>
<dbReference type="CDD" id="cd00165">
    <property type="entry name" value="S4"/>
    <property type="match status" value="1"/>
</dbReference>
<dbReference type="Proteomes" id="UP000033475">
    <property type="component" value="Unassembled WGS sequence"/>
</dbReference>
<evidence type="ECO:0000256" key="7">
    <source>
        <dbReference type="ARBA" id="ARBA00056072"/>
    </source>
</evidence>
<gene>
    <name evidence="12" type="ORF">RFEPED_1013</name>
</gene>
<evidence type="ECO:0000256" key="4">
    <source>
        <dbReference type="ARBA" id="ARBA00022884"/>
    </source>
</evidence>
<feature type="domain" description="RNA-binding S4" evidence="11">
    <location>
        <begin position="53"/>
        <end position="120"/>
    </location>
</feature>
<keyword evidence="4 9" id="KW-0694">RNA-binding</keyword>
<evidence type="ECO:0000256" key="5">
    <source>
        <dbReference type="ARBA" id="ARBA00023235"/>
    </source>
</evidence>
<dbReference type="GO" id="GO:0003723">
    <property type="term" value="F:RNA binding"/>
    <property type="evidence" value="ECO:0007669"/>
    <property type="project" value="UniProtKB-KW"/>
</dbReference>
<evidence type="ECO:0000313" key="12">
    <source>
        <dbReference type="EMBL" id="KJV58623.1"/>
    </source>
</evidence>
<dbReference type="PATRIC" id="fig|1359196.3.peg.982"/>
<dbReference type="EMBL" id="LANQ01000001">
    <property type="protein sequence ID" value="KJV58623.1"/>
    <property type="molecule type" value="Genomic_DNA"/>
</dbReference>
<evidence type="ECO:0000256" key="3">
    <source>
        <dbReference type="ARBA" id="ARBA00010876"/>
    </source>
</evidence>
<evidence type="ECO:0000256" key="1">
    <source>
        <dbReference type="ARBA" id="ARBA00000381"/>
    </source>
</evidence>
<comment type="similarity">
    <text evidence="3 10">Belongs to the pseudouridine synthase RluA family.</text>
</comment>
<proteinExistence type="inferred from homology"/>
<dbReference type="InterPro" id="IPR006225">
    <property type="entry name" value="PsdUridine_synth_RluC/D"/>
</dbReference>
<protein>
    <recommendedName>
        <fullName evidence="10">Pseudouridine synthase</fullName>
        <ecNumber evidence="10">5.4.99.-</ecNumber>
    </recommendedName>
</protein>
<dbReference type="SUPFAM" id="SSF55174">
    <property type="entry name" value="Alpha-L RNA-binding motif"/>
    <property type="match status" value="1"/>
</dbReference>
<dbReference type="InterPro" id="IPR036986">
    <property type="entry name" value="S4_RNA-bd_sf"/>
</dbReference>
<dbReference type="GO" id="GO:0160140">
    <property type="term" value="F:23S rRNA pseudouridine(1911/1915/1917) synthase activity"/>
    <property type="evidence" value="ECO:0007669"/>
    <property type="project" value="UniProtKB-EC"/>
</dbReference>
<dbReference type="PROSITE" id="PS01129">
    <property type="entry name" value="PSI_RLU"/>
    <property type="match status" value="1"/>
</dbReference>
<dbReference type="CDD" id="cd02869">
    <property type="entry name" value="PseudoU_synth_RluA_like"/>
    <property type="match status" value="1"/>
</dbReference>
<evidence type="ECO:0000256" key="8">
    <source>
        <dbReference type="PIRSR" id="PIRSR606225-1"/>
    </source>
</evidence>